<protein>
    <recommendedName>
        <fullName evidence="2">Histidine kinase/HSP90-like ATPase domain-containing protein</fullName>
    </recommendedName>
</protein>
<accession>A0A4R1HRE9</accession>
<comment type="caution">
    <text evidence="3">The sequence shown here is derived from an EMBL/GenBank/DDBJ whole genome shotgun (WGS) entry which is preliminary data.</text>
</comment>
<dbReference type="EMBL" id="SMFZ01000002">
    <property type="protein sequence ID" value="TCK19952.1"/>
    <property type="molecule type" value="Genomic_DNA"/>
</dbReference>
<dbReference type="AlphaFoldDB" id="A0A4R1HRE9"/>
<reference evidence="3 4" key="1">
    <citation type="submission" date="2019-03" db="EMBL/GenBank/DDBJ databases">
        <title>Sequencing the genomes of 1000 actinobacteria strains.</title>
        <authorList>
            <person name="Klenk H.-P."/>
        </authorList>
    </citation>
    <scope>NUCLEOTIDE SEQUENCE [LARGE SCALE GENOMIC DNA]</scope>
    <source>
        <strain evidence="3 4">DSM 44969</strain>
    </source>
</reference>
<evidence type="ECO:0000313" key="4">
    <source>
        <dbReference type="Proteomes" id="UP000295560"/>
    </source>
</evidence>
<keyword evidence="1" id="KW-0723">Serine/threonine-protein kinase</keyword>
<gene>
    <name evidence="3" type="ORF">EV378_3896</name>
</gene>
<organism evidence="3 4">
    <name type="scientific">Pseudonocardia endophytica</name>
    <dbReference type="NCBI Taxonomy" id="401976"/>
    <lineage>
        <taxon>Bacteria</taxon>
        <taxon>Bacillati</taxon>
        <taxon>Actinomycetota</taxon>
        <taxon>Actinomycetes</taxon>
        <taxon>Pseudonocardiales</taxon>
        <taxon>Pseudonocardiaceae</taxon>
        <taxon>Pseudonocardia</taxon>
    </lineage>
</organism>
<evidence type="ECO:0000259" key="2">
    <source>
        <dbReference type="Pfam" id="PF13581"/>
    </source>
</evidence>
<dbReference type="RefSeq" id="WP_132428345.1">
    <property type="nucleotide sequence ID" value="NZ_SMFZ01000002.1"/>
</dbReference>
<feature type="domain" description="Histidine kinase/HSP90-like ATPase" evidence="2">
    <location>
        <begin position="170"/>
        <end position="270"/>
    </location>
</feature>
<proteinExistence type="predicted"/>
<dbReference type="PANTHER" id="PTHR35526:SF3">
    <property type="entry name" value="ANTI-SIGMA-F FACTOR RSBW"/>
    <property type="match status" value="1"/>
</dbReference>
<dbReference type="Pfam" id="PF13581">
    <property type="entry name" value="HATPase_c_2"/>
    <property type="match status" value="1"/>
</dbReference>
<keyword evidence="4" id="KW-1185">Reference proteome</keyword>
<dbReference type="InterPro" id="IPR050267">
    <property type="entry name" value="Anti-sigma-factor_SerPK"/>
</dbReference>
<evidence type="ECO:0000256" key="1">
    <source>
        <dbReference type="ARBA" id="ARBA00022527"/>
    </source>
</evidence>
<dbReference type="OrthoDB" id="4088450at2"/>
<dbReference type="GO" id="GO:0004674">
    <property type="term" value="F:protein serine/threonine kinase activity"/>
    <property type="evidence" value="ECO:0007669"/>
    <property type="project" value="UniProtKB-KW"/>
</dbReference>
<dbReference type="InterPro" id="IPR003594">
    <property type="entry name" value="HATPase_dom"/>
</dbReference>
<dbReference type="InterPro" id="IPR036890">
    <property type="entry name" value="HATPase_C_sf"/>
</dbReference>
<dbReference type="Proteomes" id="UP000295560">
    <property type="component" value="Unassembled WGS sequence"/>
</dbReference>
<keyword evidence="1" id="KW-0808">Transferase</keyword>
<dbReference type="PANTHER" id="PTHR35526">
    <property type="entry name" value="ANTI-SIGMA-F FACTOR RSBW-RELATED"/>
    <property type="match status" value="1"/>
</dbReference>
<name>A0A4R1HRE9_PSEEN</name>
<dbReference type="Gene3D" id="3.30.565.10">
    <property type="entry name" value="Histidine kinase-like ATPase, C-terminal domain"/>
    <property type="match status" value="1"/>
</dbReference>
<keyword evidence="1" id="KW-0418">Kinase</keyword>
<evidence type="ECO:0000313" key="3">
    <source>
        <dbReference type="EMBL" id="TCK19952.1"/>
    </source>
</evidence>
<sequence length="292" mass="31584">MLRAPLRAALERGDHAVAVVDDRCRAELDRDLGPDAGVEYRPPERMHSAPAFTVATRWARAARAAARGGNGRRLMAVGQQFDFPNTDAGYWTRLDVALGHVLHGLPVTMLCCFDDAPGARDAAGTMHDVLLVDGEEVASRTRRGDRDLLADHPQPPPEALGPPLLDTEVDLAGLAGMRRLVRREAVLSGLGPFRASDFVLALNEIVANGVEHGSGRPRLRMWRTADELVGEVSDAHRTRLPFPGMIAPPAAGSRGRGLWLASELTDVLQVWTAEDDPDCPDGIVVRARMSPP</sequence>